<comment type="caution">
    <text evidence="2">The sequence shown here is derived from an EMBL/GenBank/DDBJ whole genome shotgun (WGS) entry which is preliminary data.</text>
</comment>
<evidence type="ECO:0000313" key="2">
    <source>
        <dbReference type="EMBL" id="KAA9106005.1"/>
    </source>
</evidence>
<dbReference type="EMBL" id="VYSA01000004">
    <property type="protein sequence ID" value="KAA9106005.1"/>
    <property type="molecule type" value="Genomic_DNA"/>
</dbReference>
<name>A0A5J5IXL9_9MICO</name>
<dbReference type="AlphaFoldDB" id="A0A5J5IXL9"/>
<evidence type="ECO:0000313" key="3">
    <source>
        <dbReference type="Proteomes" id="UP000325827"/>
    </source>
</evidence>
<feature type="region of interest" description="Disordered" evidence="1">
    <location>
        <begin position="1"/>
        <end position="28"/>
    </location>
</feature>
<dbReference type="RefSeq" id="WP_150450148.1">
    <property type="nucleotide sequence ID" value="NZ_VYSA01000004.1"/>
</dbReference>
<evidence type="ECO:0000256" key="1">
    <source>
        <dbReference type="SAM" id="MobiDB-lite"/>
    </source>
</evidence>
<protein>
    <submittedName>
        <fullName evidence="2">Uncharacterized protein</fullName>
    </submittedName>
</protein>
<dbReference type="OrthoDB" id="5126104at2"/>
<dbReference type="Proteomes" id="UP000325827">
    <property type="component" value="Unassembled WGS sequence"/>
</dbReference>
<accession>A0A5J5IXL9</accession>
<reference evidence="3" key="1">
    <citation type="submission" date="2019-09" db="EMBL/GenBank/DDBJ databases">
        <title>Mumia zhuanghuii sp. nov. isolated from the intestinal contents of plateau pika (Ochotona curzoniae) in the Qinghai-Tibet plateau of China.</title>
        <authorList>
            <person name="Tian Z."/>
        </authorList>
    </citation>
    <scope>NUCLEOTIDE SEQUENCE [LARGE SCALE GENOMIC DNA]</scope>
    <source>
        <strain evidence="3">JCM 30598</strain>
    </source>
</reference>
<keyword evidence="3" id="KW-1185">Reference proteome</keyword>
<sequence>MTQPQRKAKTDWSAAFTKPETASRSLEPVSEVDVDVEIDVEVAKPAARRRGPYNVKKVDKKPATFRLPPDVHELIDRARQEAADNGIRLTKDDAVTAAVRHLYGRKRR</sequence>
<proteinExistence type="predicted"/>
<gene>
    <name evidence="2" type="ORF">F6B43_16745</name>
</gene>
<organism evidence="2 3">
    <name type="scientific">Microbacterium rhizomatis</name>
    <dbReference type="NCBI Taxonomy" id="1631477"/>
    <lineage>
        <taxon>Bacteria</taxon>
        <taxon>Bacillati</taxon>
        <taxon>Actinomycetota</taxon>
        <taxon>Actinomycetes</taxon>
        <taxon>Micrococcales</taxon>
        <taxon>Microbacteriaceae</taxon>
        <taxon>Microbacterium</taxon>
    </lineage>
</organism>